<reference evidence="3 4" key="1">
    <citation type="journal article" date="2018" name="Microbiome">
        <title>Fine metagenomic profile of the Mediterranean stratified and mixed water columns revealed by assembly and recruitment.</title>
        <authorList>
            <person name="Haro-Moreno J.M."/>
            <person name="Lopez-Perez M."/>
            <person name="De La Torre J.R."/>
            <person name="Picazo A."/>
            <person name="Camacho A."/>
            <person name="Rodriguez-Valera F."/>
        </authorList>
    </citation>
    <scope>NUCLEOTIDE SEQUENCE [LARGE SCALE GENOMIC DNA]</scope>
    <source>
        <strain evidence="3">MED-G78</strain>
    </source>
</reference>
<dbReference type="NCBIfam" id="NF005863">
    <property type="entry name" value="PRK07798.1"/>
    <property type="match status" value="1"/>
</dbReference>
<evidence type="ECO:0000259" key="2">
    <source>
        <dbReference type="Pfam" id="PF13193"/>
    </source>
</evidence>
<evidence type="ECO:0000313" key="3">
    <source>
        <dbReference type="EMBL" id="RCL44723.1"/>
    </source>
</evidence>
<dbReference type="PROSITE" id="PS00455">
    <property type="entry name" value="AMP_BINDING"/>
    <property type="match status" value="1"/>
</dbReference>
<evidence type="ECO:0000259" key="1">
    <source>
        <dbReference type="Pfam" id="PF00501"/>
    </source>
</evidence>
<dbReference type="InterPro" id="IPR000873">
    <property type="entry name" value="AMP-dep_synth/lig_dom"/>
</dbReference>
<dbReference type="InterPro" id="IPR050237">
    <property type="entry name" value="ATP-dep_AMP-bd_enzyme"/>
</dbReference>
<dbReference type="Pfam" id="PF00501">
    <property type="entry name" value="AMP-binding"/>
    <property type="match status" value="1"/>
</dbReference>
<dbReference type="PANTHER" id="PTHR43767:SF1">
    <property type="entry name" value="NONRIBOSOMAL PEPTIDE SYNTHASE PES1 (EUROFUNG)-RELATED"/>
    <property type="match status" value="1"/>
</dbReference>
<accession>A0A368C5C1</accession>
<dbReference type="InterPro" id="IPR045851">
    <property type="entry name" value="AMP-bd_C_sf"/>
</dbReference>
<name>A0A368C5C1_9GAMM</name>
<dbReference type="Proteomes" id="UP000252915">
    <property type="component" value="Unassembled WGS sequence"/>
</dbReference>
<dbReference type="Pfam" id="PF13193">
    <property type="entry name" value="AMP-binding_C"/>
    <property type="match status" value="1"/>
</dbReference>
<protein>
    <submittedName>
        <fullName evidence="3">Acyl-CoA synthetase</fullName>
    </submittedName>
</protein>
<dbReference type="Gene3D" id="3.40.50.12780">
    <property type="entry name" value="N-terminal domain of ligase-like"/>
    <property type="match status" value="1"/>
</dbReference>
<sequence>MTINYSLRHFANIFEQNADLLPDNPAAICGDSTLSWKEYDQEAAKVAQFLSDNGVGEDSKVGLYLHNSNQYLVAHYAAFKVMGVPINVNYRYQANELIYLLDNSDSEAVFYQGCYANQIKKIRDELPKVKAWIQYDDGTPLLEGSHAYQDVISNTAPMPRIERNEDNIYMLYTGGTTGMPKGVMYTHGGFVNSMLKTLKGMGVDVPEDLADIKNTILNLHEAGQLSKSFVACPLMHGTGMWLGGFLSHLLGGCVVTTPNLGLDTKLLWEEVERVGVTNIIIVGDSFAKPMVQELDRRVKENNPYNLSTLKLIYSSGVMFSADVKASLLAHHDMVIMDAMGSSEGGMGSSVTTREDAAGTAKFRLNPGVVVVSDDGKEVEPGSGVRGLIGTSGLVPEGYYKDKEKSDATFKEFNGTRYSFPGDYALVEADGTITLLGRGSNCINSAGEKIYPEEVEEALKLNENIYDSLVVGLPDEKFGNKVVAVVSLTENGDINEADLISATREHLSGYKLPKSVIFVPEVMRAPNGKADYKWAKTTAETELL</sequence>
<evidence type="ECO:0000313" key="4">
    <source>
        <dbReference type="Proteomes" id="UP000252915"/>
    </source>
</evidence>
<dbReference type="GO" id="GO:0016878">
    <property type="term" value="F:acid-thiol ligase activity"/>
    <property type="evidence" value="ECO:0007669"/>
    <property type="project" value="UniProtKB-ARBA"/>
</dbReference>
<feature type="domain" description="AMP-dependent synthetase/ligase" evidence="1">
    <location>
        <begin position="14"/>
        <end position="388"/>
    </location>
</feature>
<dbReference type="InterPro" id="IPR025110">
    <property type="entry name" value="AMP-bd_C"/>
</dbReference>
<comment type="caution">
    <text evidence="3">The sequence shown here is derived from an EMBL/GenBank/DDBJ whole genome shotgun (WGS) entry which is preliminary data.</text>
</comment>
<dbReference type="EMBL" id="QOPI01000010">
    <property type="protein sequence ID" value="RCL44723.1"/>
    <property type="molecule type" value="Genomic_DNA"/>
</dbReference>
<dbReference type="Gene3D" id="3.30.300.30">
    <property type="match status" value="1"/>
</dbReference>
<dbReference type="SUPFAM" id="SSF56801">
    <property type="entry name" value="Acetyl-CoA synthetase-like"/>
    <property type="match status" value="1"/>
</dbReference>
<dbReference type="InterPro" id="IPR020845">
    <property type="entry name" value="AMP-binding_CS"/>
</dbReference>
<proteinExistence type="predicted"/>
<dbReference type="AlphaFoldDB" id="A0A368C5C1"/>
<organism evidence="3 4">
    <name type="scientific">SAR86 cluster bacterium</name>
    <dbReference type="NCBI Taxonomy" id="2030880"/>
    <lineage>
        <taxon>Bacteria</taxon>
        <taxon>Pseudomonadati</taxon>
        <taxon>Pseudomonadota</taxon>
        <taxon>Gammaproteobacteria</taxon>
        <taxon>SAR86 cluster</taxon>
    </lineage>
</organism>
<dbReference type="PANTHER" id="PTHR43767">
    <property type="entry name" value="LONG-CHAIN-FATTY-ACID--COA LIGASE"/>
    <property type="match status" value="1"/>
</dbReference>
<dbReference type="InterPro" id="IPR042099">
    <property type="entry name" value="ANL_N_sf"/>
</dbReference>
<feature type="domain" description="AMP-binding enzyme C-terminal" evidence="2">
    <location>
        <begin position="453"/>
        <end position="528"/>
    </location>
</feature>
<gene>
    <name evidence="3" type="ORF">DBW92_02580</name>
</gene>